<keyword evidence="2" id="KW-1185">Reference proteome</keyword>
<organism evidence="1 2">
    <name type="scientific">Paraburkholderia terrae</name>
    <dbReference type="NCBI Taxonomy" id="311230"/>
    <lineage>
        <taxon>Bacteria</taxon>
        <taxon>Pseudomonadati</taxon>
        <taxon>Pseudomonadota</taxon>
        <taxon>Betaproteobacteria</taxon>
        <taxon>Burkholderiales</taxon>
        <taxon>Burkholderiaceae</taxon>
        <taxon>Paraburkholderia</taxon>
    </lineage>
</organism>
<dbReference type="Proteomes" id="UP001319874">
    <property type="component" value="Plasmid pPT365"/>
</dbReference>
<reference evidence="1 2" key="1">
    <citation type="journal article" date="2022" name="Front. Microbiol.">
        <title>Identification and characterization of a novel class of self-sufficient cytochrome P450 hydroxylase involved in cyclohexanecarboxylate degradation in Paraburkholderia terrae strain KU-64.</title>
        <authorList>
            <person name="Yamamoto T."/>
            <person name="Hasegawa Y."/>
            <person name="Iwaki H."/>
        </authorList>
    </citation>
    <scope>NUCLEOTIDE SEQUENCE [LARGE SCALE GENOMIC DNA]</scope>
    <source>
        <strain evidence="1 2">KU-64</strain>
    </source>
</reference>
<accession>A0ABM7U2C6</accession>
<protein>
    <submittedName>
        <fullName evidence="1">Uncharacterized protein</fullName>
    </submittedName>
</protein>
<name>A0ABM7U2C6_9BURK</name>
<evidence type="ECO:0000313" key="2">
    <source>
        <dbReference type="Proteomes" id="UP001319874"/>
    </source>
</evidence>
<geneLocation type="plasmid" evidence="1 2">
    <name>pPT365</name>
</geneLocation>
<gene>
    <name evidence="1" type="ORF">PTKU64_91070</name>
</gene>
<dbReference type="EMBL" id="AP024959">
    <property type="protein sequence ID" value="BCZ85432.1"/>
    <property type="molecule type" value="Genomic_DNA"/>
</dbReference>
<dbReference type="RefSeq" id="WP_229518204.1">
    <property type="nucleotide sequence ID" value="NZ_AP024959.1"/>
</dbReference>
<evidence type="ECO:0000313" key="1">
    <source>
        <dbReference type="EMBL" id="BCZ85432.1"/>
    </source>
</evidence>
<dbReference type="PROSITE" id="PS51257">
    <property type="entry name" value="PROKAR_LIPOPROTEIN"/>
    <property type="match status" value="1"/>
</dbReference>
<sequence length="49" mass="4961">MRAEIRAPGVVPMCVPGDASGAGPAVTVGCISCLLYDTEFCDGTFVLAV</sequence>
<proteinExistence type="predicted"/>
<keyword evidence="1" id="KW-0614">Plasmid</keyword>